<name>A0A0A9BUI6_ARUDO</name>
<proteinExistence type="predicted"/>
<evidence type="ECO:0000313" key="1">
    <source>
        <dbReference type="EMBL" id="JAD65868.1"/>
    </source>
</evidence>
<accession>A0A0A9BUI6</accession>
<organism evidence="1">
    <name type="scientific">Arundo donax</name>
    <name type="common">Giant reed</name>
    <name type="synonym">Donax arundinaceus</name>
    <dbReference type="NCBI Taxonomy" id="35708"/>
    <lineage>
        <taxon>Eukaryota</taxon>
        <taxon>Viridiplantae</taxon>
        <taxon>Streptophyta</taxon>
        <taxon>Embryophyta</taxon>
        <taxon>Tracheophyta</taxon>
        <taxon>Spermatophyta</taxon>
        <taxon>Magnoliopsida</taxon>
        <taxon>Liliopsida</taxon>
        <taxon>Poales</taxon>
        <taxon>Poaceae</taxon>
        <taxon>PACMAD clade</taxon>
        <taxon>Arundinoideae</taxon>
        <taxon>Arundineae</taxon>
        <taxon>Arundo</taxon>
    </lineage>
</organism>
<reference evidence="1" key="2">
    <citation type="journal article" date="2015" name="Data Brief">
        <title>Shoot transcriptome of the giant reed, Arundo donax.</title>
        <authorList>
            <person name="Barrero R.A."/>
            <person name="Guerrero F.D."/>
            <person name="Moolhuijzen P."/>
            <person name="Goolsby J.A."/>
            <person name="Tidwell J."/>
            <person name="Bellgard S.E."/>
            <person name="Bellgard M.I."/>
        </authorList>
    </citation>
    <scope>NUCLEOTIDE SEQUENCE</scope>
    <source>
        <tissue evidence="1">Shoot tissue taken approximately 20 cm above the soil surface</tissue>
    </source>
</reference>
<protein>
    <submittedName>
        <fullName evidence="1">Uncharacterized protein</fullName>
    </submittedName>
</protein>
<reference evidence="1" key="1">
    <citation type="submission" date="2014-09" db="EMBL/GenBank/DDBJ databases">
        <authorList>
            <person name="Magalhaes I.L.F."/>
            <person name="Oliveira U."/>
            <person name="Santos F.R."/>
            <person name="Vidigal T.H.D.A."/>
            <person name="Brescovit A.D."/>
            <person name="Santos A.J."/>
        </authorList>
    </citation>
    <scope>NUCLEOTIDE SEQUENCE</scope>
    <source>
        <tissue evidence="1">Shoot tissue taken approximately 20 cm above the soil surface</tissue>
    </source>
</reference>
<dbReference type="EMBL" id="GBRH01232027">
    <property type="protein sequence ID" value="JAD65868.1"/>
    <property type="molecule type" value="Transcribed_RNA"/>
</dbReference>
<dbReference type="AlphaFoldDB" id="A0A0A9BUI6"/>
<sequence>MYIYCLKTVPFAPLGCTCPSSLLTNRDHHVATALGLMLWAALEVS</sequence>